<feature type="transmembrane region" description="Helical" evidence="6">
    <location>
        <begin position="81"/>
        <end position="100"/>
    </location>
</feature>
<proteinExistence type="predicted"/>
<gene>
    <name evidence="7" type="ORF">SAMN05444359_10731</name>
</gene>
<comment type="subcellular location">
    <subcellularLocation>
        <location evidence="1">Cell inner membrane</location>
        <topology evidence="1">Multi-pass membrane protein</topology>
    </subcellularLocation>
</comment>
<reference evidence="8" key="1">
    <citation type="submission" date="2016-10" db="EMBL/GenBank/DDBJ databases">
        <authorList>
            <person name="Varghese N."/>
            <person name="Submissions S."/>
        </authorList>
    </citation>
    <scope>NUCLEOTIDE SEQUENCE [LARGE SCALE GENOMIC DNA]</scope>
    <source>
        <strain evidence="8">DSM 24740</strain>
    </source>
</reference>
<dbReference type="GO" id="GO:0005886">
    <property type="term" value="C:plasma membrane"/>
    <property type="evidence" value="ECO:0007669"/>
    <property type="project" value="UniProtKB-SubCell"/>
</dbReference>
<dbReference type="InParanoid" id="A0A1H9ECP6"/>
<evidence type="ECO:0000313" key="8">
    <source>
        <dbReference type="Proteomes" id="UP000199021"/>
    </source>
</evidence>
<evidence type="ECO:0000256" key="4">
    <source>
        <dbReference type="ARBA" id="ARBA00022989"/>
    </source>
</evidence>
<feature type="transmembrane region" description="Helical" evidence="6">
    <location>
        <begin position="390"/>
        <end position="411"/>
    </location>
</feature>
<feature type="transmembrane region" description="Helical" evidence="6">
    <location>
        <begin position="357"/>
        <end position="378"/>
    </location>
</feature>
<keyword evidence="3 6" id="KW-0812">Transmembrane</keyword>
<evidence type="ECO:0000256" key="5">
    <source>
        <dbReference type="ARBA" id="ARBA00023136"/>
    </source>
</evidence>
<keyword evidence="2" id="KW-1003">Cell membrane</keyword>
<dbReference type="EMBL" id="FOFB01000007">
    <property type="protein sequence ID" value="SEQ23451.1"/>
    <property type="molecule type" value="Genomic_DNA"/>
</dbReference>
<dbReference type="InterPro" id="IPR005275">
    <property type="entry name" value="Lfuc_symporter_FucP"/>
</dbReference>
<feature type="transmembrane region" description="Helical" evidence="6">
    <location>
        <begin position="12"/>
        <end position="30"/>
    </location>
</feature>
<evidence type="ECO:0000256" key="1">
    <source>
        <dbReference type="ARBA" id="ARBA00004429"/>
    </source>
</evidence>
<evidence type="ECO:0000256" key="3">
    <source>
        <dbReference type="ARBA" id="ARBA00022692"/>
    </source>
</evidence>
<dbReference type="OrthoDB" id="9795150at2"/>
<feature type="transmembrane region" description="Helical" evidence="6">
    <location>
        <begin position="223"/>
        <end position="240"/>
    </location>
</feature>
<dbReference type="STRING" id="478744.SAMN05444359_10731"/>
<name>A0A1H9ECP6_9BACT</name>
<dbReference type="Proteomes" id="UP000199021">
    <property type="component" value="Unassembled WGS sequence"/>
</dbReference>
<protein>
    <submittedName>
        <fullName evidence="7">MFS transporter, FHS family, L-fucose permease</fullName>
    </submittedName>
</protein>
<sequence>MSKESQALVPKQYLLPFIIVTSLFALWGFANDITNPMVSAFKKVLELDNTSASYVQFAFYIGYFCMALPAAIFAKKYSYKKAIIIGLALYAVGALLFFPAASAESFTFFLLSYFIITCGLAFLETTASPYVMTLGSEETATRRLNLAQAFNPIGALGGLLVAQQFILAKLRVEELGRSAYDALPEAERLGNSASDLGAKAYAALDATEKAGIRTDDLATIRNPYVVLGIAVIGMLILFLVTKMPEKEEKDDGLGIWAALGRLWSQPRFVGGVIAQAFYVGAQIMCWTYVYQYAESIGIANADAVYYAVAALVIFLAGRWVGTFLLSYFTGGRLLFLFALSAGILTLCTIFIQGITGLYCLVGVSLFMSIMFPTIYGIALEGQGEDAKFGAAFLVMAIVGGALMPVFQGKILDIGGGGYTDTLIMGVPEVNFSFVLPLFCFLVVGIYGLTVSGYKVESADETL</sequence>
<feature type="transmembrane region" description="Helical" evidence="6">
    <location>
        <begin position="431"/>
        <end position="453"/>
    </location>
</feature>
<dbReference type="InterPro" id="IPR036259">
    <property type="entry name" value="MFS_trans_sf"/>
</dbReference>
<dbReference type="InterPro" id="IPR011701">
    <property type="entry name" value="MFS"/>
</dbReference>
<dbReference type="AlphaFoldDB" id="A0A1H9ECP6"/>
<feature type="transmembrane region" description="Helical" evidence="6">
    <location>
        <begin position="268"/>
        <end position="291"/>
    </location>
</feature>
<feature type="transmembrane region" description="Helical" evidence="6">
    <location>
        <begin position="54"/>
        <end position="74"/>
    </location>
</feature>
<organism evidence="7 8">
    <name type="scientific">Neolewinella agarilytica</name>
    <dbReference type="NCBI Taxonomy" id="478744"/>
    <lineage>
        <taxon>Bacteria</taxon>
        <taxon>Pseudomonadati</taxon>
        <taxon>Bacteroidota</taxon>
        <taxon>Saprospiria</taxon>
        <taxon>Saprospirales</taxon>
        <taxon>Lewinellaceae</taxon>
        <taxon>Neolewinella</taxon>
    </lineage>
</organism>
<dbReference type="PANTHER" id="PTHR43702">
    <property type="entry name" value="L-FUCOSE-PROTON SYMPORTER"/>
    <property type="match status" value="1"/>
</dbReference>
<keyword evidence="4 6" id="KW-1133">Transmembrane helix</keyword>
<dbReference type="RefSeq" id="WP_090167070.1">
    <property type="nucleotide sequence ID" value="NZ_FOFB01000007.1"/>
</dbReference>
<evidence type="ECO:0000256" key="6">
    <source>
        <dbReference type="SAM" id="Phobius"/>
    </source>
</evidence>
<keyword evidence="8" id="KW-1185">Reference proteome</keyword>
<evidence type="ECO:0000256" key="2">
    <source>
        <dbReference type="ARBA" id="ARBA00022475"/>
    </source>
</evidence>
<dbReference type="PANTHER" id="PTHR43702:SF11">
    <property type="entry name" value="L-FUCOSE-PROTON SYMPORTER"/>
    <property type="match status" value="1"/>
</dbReference>
<dbReference type="Pfam" id="PF07690">
    <property type="entry name" value="MFS_1"/>
    <property type="match status" value="1"/>
</dbReference>
<feature type="transmembrane region" description="Helical" evidence="6">
    <location>
        <begin position="333"/>
        <end position="351"/>
    </location>
</feature>
<dbReference type="NCBIfam" id="TIGR00885">
    <property type="entry name" value="fucP"/>
    <property type="match status" value="1"/>
</dbReference>
<keyword evidence="5 6" id="KW-0472">Membrane</keyword>
<feature type="transmembrane region" description="Helical" evidence="6">
    <location>
        <begin position="303"/>
        <end position="321"/>
    </location>
</feature>
<dbReference type="CDD" id="cd17394">
    <property type="entry name" value="MFS_FucP_like"/>
    <property type="match status" value="1"/>
</dbReference>
<dbReference type="InterPro" id="IPR050375">
    <property type="entry name" value="MFS_TsgA-like"/>
</dbReference>
<dbReference type="GO" id="GO:0015535">
    <property type="term" value="F:fucose:proton symporter activity"/>
    <property type="evidence" value="ECO:0007669"/>
    <property type="project" value="InterPro"/>
</dbReference>
<accession>A0A1H9ECP6</accession>
<evidence type="ECO:0000313" key="7">
    <source>
        <dbReference type="EMBL" id="SEQ23451.1"/>
    </source>
</evidence>
<dbReference type="Gene3D" id="1.20.1250.20">
    <property type="entry name" value="MFS general substrate transporter like domains"/>
    <property type="match status" value="2"/>
</dbReference>
<dbReference type="SUPFAM" id="SSF103473">
    <property type="entry name" value="MFS general substrate transporter"/>
    <property type="match status" value="1"/>
</dbReference>